<protein>
    <submittedName>
        <fullName evidence="1">Uncharacterized protein</fullName>
    </submittedName>
</protein>
<evidence type="ECO:0000313" key="2">
    <source>
        <dbReference type="Proteomes" id="UP001627154"/>
    </source>
</evidence>
<reference evidence="1 2" key="1">
    <citation type="journal article" date="2024" name="bioRxiv">
        <title>A reference genome for Trichogramma kaykai: A tiny desert-dwelling parasitoid wasp with competing sex-ratio distorters.</title>
        <authorList>
            <person name="Culotta J."/>
            <person name="Lindsey A.R."/>
        </authorList>
    </citation>
    <scope>NUCLEOTIDE SEQUENCE [LARGE SCALE GENOMIC DNA]</scope>
    <source>
        <strain evidence="1 2">KSX58</strain>
    </source>
</reference>
<proteinExistence type="predicted"/>
<sequence length="66" mass="7704">MIFPRAFSLLLTSNIRMYTRVRRCTCARLVCAQKVFPVRQLIIPSSERRNLIEKIKKALKLPLMLG</sequence>
<comment type="caution">
    <text evidence="1">The sequence shown here is derived from an EMBL/GenBank/DDBJ whole genome shotgun (WGS) entry which is preliminary data.</text>
</comment>
<keyword evidence="2" id="KW-1185">Reference proteome</keyword>
<dbReference type="Proteomes" id="UP001627154">
    <property type="component" value="Unassembled WGS sequence"/>
</dbReference>
<organism evidence="1 2">
    <name type="scientific">Trichogramma kaykai</name>
    <dbReference type="NCBI Taxonomy" id="54128"/>
    <lineage>
        <taxon>Eukaryota</taxon>
        <taxon>Metazoa</taxon>
        <taxon>Ecdysozoa</taxon>
        <taxon>Arthropoda</taxon>
        <taxon>Hexapoda</taxon>
        <taxon>Insecta</taxon>
        <taxon>Pterygota</taxon>
        <taxon>Neoptera</taxon>
        <taxon>Endopterygota</taxon>
        <taxon>Hymenoptera</taxon>
        <taxon>Apocrita</taxon>
        <taxon>Proctotrupomorpha</taxon>
        <taxon>Chalcidoidea</taxon>
        <taxon>Trichogrammatidae</taxon>
        <taxon>Trichogramma</taxon>
    </lineage>
</organism>
<dbReference type="EMBL" id="JBJJXI010000059">
    <property type="protein sequence ID" value="KAL3398566.1"/>
    <property type="molecule type" value="Genomic_DNA"/>
</dbReference>
<evidence type="ECO:0000313" key="1">
    <source>
        <dbReference type="EMBL" id="KAL3398566.1"/>
    </source>
</evidence>
<gene>
    <name evidence="1" type="ORF">TKK_007706</name>
</gene>
<name>A0ABD2WZK5_9HYME</name>
<dbReference type="AlphaFoldDB" id="A0ABD2WZK5"/>
<accession>A0ABD2WZK5</accession>